<evidence type="ECO:0000313" key="3">
    <source>
        <dbReference type="EMBL" id="GHD18038.1"/>
    </source>
</evidence>
<dbReference type="PANTHER" id="PTHR48050:SF13">
    <property type="entry name" value="STEROL 3-BETA-GLUCOSYLTRANSFERASE UGT80A2"/>
    <property type="match status" value="1"/>
</dbReference>
<dbReference type="InterPro" id="IPR050426">
    <property type="entry name" value="Glycosyltransferase_28"/>
</dbReference>
<accession>A0A918X8D3</accession>
<evidence type="ECO:0000256" key="1">
    <source>
        <dbReference type="ARBA" id="ARBA00022679"/>
    </source>
</evidence>
<dbReference type="GO" id="GO:0017000">
    <property type="term" value="P:antibiotic biosynthetic process"/>
    <property type="evidence" value="ECO:0007669"/>
    <property type="project" value="UniProtKB-ARBA"/>
</dbReference>
<dbReference type="CDD" id="cd03784">
    <property type="entry name" value="GT1_Gtf-like"/>
    <property type="match status" value="1"/>
</dbReference>
<sequence length="449" mass="48415">MIISPPFLSHARPLSVLASSLRAQGAEVHFACTEAFEDLAVSSGARFEPLTVTRNANTGVAESTPQEAAESARLSEFLAATREGAVPTLVTQALHRRADMCADPEKVYADVAELHARLRPDWYLVDQLSYAATLALHCLGVPYASYCPGHPTYVLRDDDAWFGVPYAWPERLHPDPREVSRLLAVARDNDRAFTELFRGFALSRVPSAAPPGRAFALTSPHAVVYMYPRLSWLPSPRRGPEHLYAGHLGGPTVPLDPSWAARLARLRERADRIVLIAFGTFLTARDDVVRTVVRGALAGDDRVALVVAAGARTDALADLASDRVVVVPSVPQQSLLSHVDAMVHHGGNNSFTECLRAGVPALVLPFSSDQFAVAHDAERAGVAVVRDPNRLTPHDVAHALDEVLVQVRPRMAGWACRLRAHGPDRAATGLLDVMGTSAAVRAAVSGPPR</sequence>
<dbReference type="Gene3D" id="3.40.50.2000">
    <property type="entry name" value="Glycogen Phosphorylase B"/>
    <property type="match status" value="2"/>
</dbReference>
<dbReference type="EMBL" id="BMVC01000028">
    <property type="protein sequence ID" value="GHD18038.1"/>
    <property type="molecule type" value="Genomic_DNA"/>
</dbReference>
<dbReference type="SUPFAM" id="SSF53756">
    <property type="entry name" value="UDP-Glycosyltransferase/glycogen phosphorylase"/>
    <property type="match status" value="1"/>
</dbReference>
<proteinExistence type="predicted"/>
<reference evidence="3" key="1">
    <citation type="journal article" date="2014" name="Int. J. Syst. Evol. Microbiol.">
        <title>Complete genome sequence of Corynebacterium casei LMG S-19264T (=DSM 44701T), isolated from a smear-ripened cheese.</title>
        <authorList>
            <consortium name="US DOE Joint Genome Institute (JGI-PGF)"/>
            <person name="Walter F."/>
            <person name="Albersmeier A."/>
            <person name="Kalinowski J."/>
            <person name="Ruckert C."/>
        </authorList>
    </citation>
    <scope>NUCLEOTIDE SEQUENCE</scope>
    <source>
        <strain evidence="3">JCM 4637</strain>
    </source>
</reference>
<comment type="caution">
    <text evidence="3">The sequence shown here is derived from an EMBL/GenBank/DDBJ whole genome shotgun (WGS) entry which is preliminary data.</text>
</comment>
<gene>
    <name evidence="3" type="ORF">GCM10010334_80420</name>
</gene>
<protein>
    <recommendedName>
        <fullName evidence="2">Erythromycin biosynthesis protein CIII-like C-terminal domain-containing protein</fullName>
    </recommendedName>
</protein>
<dbReference type="PANTHER" id="PTHR48050">
    <property type="entry name" value="STEROL 3-BETA-GLUCOSYLTRANSFERASE"/>
    <property type="match status" value="1"/>
</dbReference>
<dbReference type="Proteomes" id="UP000638353">
    <property type="component" value="Unassembled WGS sequence"/>
</dbReference>
<dbReference type="AlphaFoldDB" id="A0A918X8D3"/>
<name>A0A918X8D3_9ACTN</name>
<feature type="domain" description="Erythromycin biosynthesis protein CIII-like C-terminal" evidence="2">
    <location>
        <begin position="307"/>
        <end position="405"/>
    </location>
</feature>
<evidence type="ECO:0000259" key="2">
    <source>
        <dbReference type="Pfam" id="PF06722"/>
    </source>
</evidence>
<dbReference type="GO" id="GO:0016758">
    <property type="term" value="F:hexosyltransferase activity"/>
    <property type="evidence" value="ECO:0007669"/>
    <property type="project" value="UniProtKB-ARBA"/>
</dbReference>
<organism evidence="3 4">
    <name type="scientific">Streptomyces finlayi</name>
    <dbReference type="NCBI Taxonomy" id="67296"/>
    <lineage>
        <taxon>Bacteria</taxon>
        <taxon>Bacillati</taxon>
        <taxon>Actinomycetota</taxon>
        <taxon>Actinomycetes</taxon>
        <taxon>Kitasatosporales</taxon>
        <taxon>Streptomycetaceae</taxon>
        <taxon>Streptomyces</taxon>
    </lineage>
</organism>
<evidence type="ECO:0000313" key="4">
    <source>
        <dbReference type="Proteomes" id="UP000638353"/>
    </source>
</evidence>
<dbReference type="InterPro" id="IPR002213">
    <property type="entry name" value="UDP_glucos_trans"/>
</dbReference>
<keyword evidence="1" id="KW-0808">Transferase</keyword>
<dbReference type="InterPro" id="IPR010610">
    <property type="entry name" value="EryCIII-like_C"/>
</dbReference>
<reference evidence="3" key="2">
    <citation type="submission" date="2020-09" db="EMBL/GenBank/DDBJ databases">
        <authorList>
            <person name="Sun Q."/>
            <person name="Ohkuma M."/>
        </authorList>
    </citation>
    <scope>NUCLEOTIDE SEQUENCE</scope>
    <source>
        <strain evidence="3">JCM 4637</strain>
    </source>
</reference>
<dbReference type="GO" id="GO:0008194">
    <property type="term" value="F:UDP-glycosyltransferase activity"/>
    <property type="evidence" value="ECO:0007669"/>
    <property type="project" value="InterPro"/>
</dbReference>
<dbReference type="Pfam" id="PF06722">
    <property type="entry name" value="EryCIII-like_C"/>
    <property type="match status" value="1"/>
</dbReference>